<evidence type="ECO:0000256" key="1">
    <source>
        <dbReference type="SAM" id="MobiDB-lite"/>
    </source>
</evidence>
<sequence length="51" mass="5855">MRHYAIHDPDATISEKELALQLGDSKRPGEDEDGEDDDELKQNQTENEDQQ</sequence>
<evidence type="ECO:0000313" key="2">
    <source>
        <dbReference type="EMBL" id="GBM29761.1"/>
    </source>
</evidence>
<dbReference type="EMBL" id="BGPR01247097">
    <property type="protein sequence ID" value="GBM29761.1"/>
    <property type="molecule type" value="Genomic_DNA"/>
</dbReference>
<name>A0A4Y2ELM1_ARAVE</name>
<dbReference type="AlphaFoldDB" id="A0A4Y2ELM1"/>
<reference evidence="2 3" key="1">
    <citation type="journal article" date="2019" name="Sci. Rep.">
        <title>Orb-weaving spider Araneus ventricosus genome elucidates the spidroin gene catalogue.</title>
        <authorList>
            <person name="Kono N."/>
            <person name="Nakamura H."/>
            <person name="Ohtoshi R."/>
            <person name="Moran D.A.P."/>
            <person name="Shinohara A."/>
            <person name="Yoshida Y."/>
            <person name="Fujiwara M."/>
            <person name="Mori M."/>
            <person name="Tomita M."/>
            <person name="Arakawa K."/>
        </authorList>
    </citation>
    <scope>NUCLEOTIDE SEQUENCE [LARGE SCALE GENOMIC DNA]</scope>
</reference>
<feature type="region of interest" description="Disordered" evidence="1">
    <location>
        <begin position="22"/>
        <end position="51"/>
    </location>
</feature>
<evidence type="ECO:0000313" key="3">
    <source>
        <dbReference type="Proteomes" id="UP000499080"/>
    </source>
</evidence>
<gene>
    <name evidence="2" type="ORF">AVEN_90198_1</name>
</gene>
<keyword evidence="3" id="KW-1185">Reference proteome</keyword>
<organism evidence="2 3">
    <name type="scientific">Araneus ventricosus</name>
    <name type="common">Orbweaver spider</name>
    <name type="synonym">Epeira ventricosa</name>
    <dbReference type="NCBI Taxonomy" id="182803"/>
    <lineage>
        <taxon>Eukaryota</taxon>
        <taxon>Metazoa</taxon>
        <taxon>Ecdysozoa</taxon>
        <taxon>Arthropoda</taxon>
        <taxon>Chelicerata</taxon>
        <taxon>Arachnida</taxon>
        <taxon>Araneae</taxon>
        <taxon>Araneomorphae</taxon>
        <taxon>Entelegynae</taxon>
        <taxon>Araneoidea</taxon>
        <taxon>Araneidae</taxon>
        <taxon>Araneus</taxon>
    </lineage>
</organism>
<accession>A0A4Y2ELM1</accession>
<proteinExistence type="predicted"/>
<protein>
    <submittedName>
        <fullName evidence="2">Uncharacterized protein</fullName>
    </submittedName>
</protein>
<dbReference type="OrthoDB" id="6761599at2759"/>
<feature type="non-terminal residue" evidence="2">
    <location>
        <position position="51"/>
    </location>
</feature>
<comment type="caution">
    <text evidence="2">The sequence shown here is derived from an EMBL/GenBank/DDBJ whole genome shotgun (WGS) entry which is preliminary data.</text>
</comment>
<feature type="compositionally biased region" description="Acidic residues" evidence="1">
    <location>
        <begin position="30"/>
        <end position="39"/>
    </location>
</feature>
<dbReference type="Proteomes" id="UP000499080">
    <property type="component" value="Unassembled WGS sequence"/>
</dbReference>